<protein>
    <submittedName>
        <fullName evidence="2">Uncharacterized protein</fullName>
    </submittedName>
</protein>
<dbReference type="RefSeq" id="XP_018703129.1">
    <property type="nucleotide sequence ID" value="XM_018849631.1"/>
</dbReference>
<sequence length="84" mass="9119">MSAPSKAATSAISRSYPKSLPILVAGTSVLIVGAYVKSQLATQSNNMDRFFSTYNTPESEASRRKTFEGYPDTRTNILNILGTK</sequence>
<dbReference type="OrthoDB" id="5188169at2759"/>
<dbReference type="EMBL" id="AZHB01000015">
    <property type="protein sequence ID" value="OAA60016.1"/>
    <property type="molecule type" value="Genomic_DNA"/>
</dbReference>
<keyword evidence="1" id="KW-0472">Membrane</keyword>
<dbReference type="AlphaFoldDB" id="A0A167SX00"/>
<accession>A0A167SX00</accession>
<evidence type="ECO:0000313" key="2">
    <source>
        <dbReference type="EMBL" id="OAA60016.1"/>
    </source>
</evidence>
<comment type="caution">
    <text evidence="2">The sequence shown here is derived from an EMBL/GenBank/DDBJ whole genome shotgun (WGS) entry which is preliminary data.</text>
</comment>
<keyword evidence="1" id="KW-1133">Transmembrane helix</keyword>
<organism evidence="2 3">
    <name type="scientific">Cordyceps fumosorosea (strain ARSEF 2679)</name>
    <name type="common">Isaria fumosorosea</name>
    <dbReference type="NCBI Taxonomy" id="1081104"/>
    <lineage>
        <taxon>Eukaryota</taxon>
        <taxon>Fungi</taxon>
        <taxon>Dikarya</taxon>
        <taxon>Ascomycota</taxon>
        <taxon>Pezizomycotina</taxon>
        <taxon>Sordariomycetes</taxon>
        <taxon>Hypocreomycetidae</taxon>
        <taxon>Hypocreales</taxon>
        <taxon>Cordycipitaceae</taxon>
        <taxon>Cordyceps</taxon>
    </lineage>
</organism>
<gene>
    <name evidence="2" type="ORF">ISF_06027</name>
</gene>
<dbReference type="Proteomes" id="UP000076744">
    <property type="component" value="Unassembled WGS sequence"/>
</dbReference>
<keyword evidence="1" id="KW-0812">Transmembrane</keyword>
<evidence type="ECO:0000256" key="1">
    <source>
        <dbReference type="SAM" id="Phobius"/>
    </source>
</evidence>
<name>A0A167SX00_CORFA</name>
<evidence type="ECO:0000313" key="3">
    <source>
        <dbReference type="Proteomes" id="UP000076744"/>
    </source>
</evidence>
<dbReference type="GeneID" id="30022319"/>
<feature type="transmembrane region" description="Helical" evidence="1">
    <location>
        <begin position="20"/>
        <end position="36"/>
    </location>
</feature>
<reference evidence="2 3" key="1">
    <citation type="journal article" date="2016" name="Genome Biol. Evol.">
        <title>Divergent and convergent evolution of fungal pathogenicity.</title>
        <authorList>
            <person name="Shang Y."/>
            <person name="Xiao G."/>
            <person name="Zheng P."/>
            <person name="Cen K."/>
            <person name="Zhan S."/>
            <person name="Wang C."/>
        </authorList>
    </citation>
    <scope>NUCLEOTIDE SEQUENCE [LARGE SCALE GENOMIC DNA]</scope>
    <source>
        <strain evidence="2 3">ARSEF 2679</strain>
    </source>
</reference>
<proteinExistence type="predicted"/>
<keyword evidence="3" id="KW-1185">Reference proteome</keyword>